<dbReference type="Proteomes" id="UP000815677">
    <property type="component" value="Unassembled WGS sequence"/>
</dbReference>
<organism evidence="2 3">
    <name type="scientific">Mycena chlorophos</name>
    <name type="common">Agaric fungus</name>
    <name type="synonym">Agaricus chlorophos</name>
    <dbReference type="NCBI Taxonomy" id="658473"/>
    <lineage>
        <taxon>Eukaryota</taxon>
        <taxon>Fungi</taxon>
        <taxon>Dikarya</taxon>
        <taxon>Basidiomycota</taxon>
        <taxon>Agaricomycotina</taxon>
        <taxon>Agaricomycetes</taxon>
        <taxon>Agaricomycetidae</taxon>
        <taxon>Agaricales</taxon>
        <taxon>Marasmiineae</taxon>
        <taxon>Mycenaceae</taxon>
        <taxon>Mycena</taxon>
    </lineage>
</organism>
<accession>A0ABQ0L2D0</accession>
<sequence>MSTPEAVFTPAEFPNPLWDPEGSIDLLYEEDPGSLVCEFIKLRAQYAGLRKSHTALYNWNERLQERLLEARLQLVEEQHESRFKLQGQDARLSAALKHIRELEENSVGDPGRVPQLTQYHAEAPQVASGHSQRIPRVVDVGWR</sequence>
<reference evidence="2" key="1">
    <citation type="submission" date="2014-09" db="EMBL/GenBank/DDBJ databases">
        <title>Genome sequence of the luminous mushroom Mycena chlorophos for searching fungal bioluminescence genes.</title>
        <authorList>
            <person name="Tanaka Y."/>
            <person name="Kasuga D."/>
            <person name="Oba Y."/>
            <person name="Hase S."/>
            <person name="Sato K."/>
            <person name="Oba Y."/>
            <person name="Sakakibara Y."/>
        </authorList>
    </citation>
    <scope>NUCLEOTIDE SEQUENCE</scope>
</reference>
<name>A0ABQ0L2D0_MYCCL</name>
<feature type="coiled-coil region" evidence="1">
    <location>
        <begin position="60"/>
        <end position="105"/>
    </location>
</feature>
<keyword evidence="3" id="KW-1185">Reference proteome</keyword>
<evidence type="ECO:0000313" key="2">
    <source>
        <dbReference type="EMBL" id="GAT45320.1"/>
    </source>
</evidence>
<gene>
    <name evidence="2" type="ORF">MCHLO_02906</name>
</gene>
<protein>
    <submittedName>
        <fullName evidence="2">Uncharacterized protein</fullName>
    </submittedName>
</protein>
<evidence type="ECO:0000313" key="3">
    <source>
        <dbReference type="Proteomes" id="UP000815677"/>
    </source>
</evidence>
<dbReference type="EMBL" id="DF841072">
    <property type="protein sequence ID" value="GAT45320.1"/>
    <property type="molecule type" value="Genomic_DNA"/>
</dbReference>
<proteinExistence type="predicted"/>
<evidence type="ECO:0000256" key="1">
    <source>
        <dbReference type="SAM" id="Coils"/>
    </source>
</evidence>
<keyword evidence="1" id="KW-0175">Coiled coil</keyword>